<organism evidence="3 4">
    <name type="scientific">Candidatus Nitrosotenuis cloacae</name>
    <dbReference type="NCBI Taxonomy" id="1603555"/>
    <lineage>
        <taxon>Archaea</taxon>
        <taxon>Nitrososphaerota</taxon>
        <taxon>Candidatus Nitrosotenuis</taxon>
    </lineage>
</organism>
<keyword evidence="1" id="KW-0175">Coiled coil</keyword>
<feature type="coiled-coil region" evidence="1">
    <location>
        <begin position="91"/>
        <end position="118"/>
    </location>
</feature>
<dbReference type="AlphaFoldDB" id="A0A3G1B4R2"/>
<reference evidence="3 4" key="1">
    <citation type="journal article" date="2016" name="Sci. Rep.">
        <title>A novel ammonia-oxidizing archaeon from wastewater treatment plant: Its enrichment, physiological and genomic characteristics.</title>
        <authorList>
            <person name="Li Y."/>
            <person name="Ding K."/>
            <person name="Wen X."/>
            <person name="Zhang B."/>
            <person name="Shen B."/>
            <person name="Yang Y."/>
        </authorList>
    </citation>
    <scope>NUCLEOTIDE SEQUENCE [LARGE SCALE GENOMIC DNA]</scope>
    <source>
        <strain evidence="3 4">SAT1</strain>
    </source>
</reference>
<gene>
    <name evidence="3" type="ORF">SU86_005800</name>
</gene>
<evidence type="ECO:0000313" key="3">
    <source>
        <dbReference type="EMBL" id="AJZ76676.1"/>
    </source>
</evidence>
<keyword evidence="4" id="KW-1185">Reference proteome</keyword>
<dbReference type="NCBIfam" id="NF041770">
    <property type="entry name" value="CFI_box_CTERM"/>
    <property type="match status" value="1"/>
</dbReference>
<protein>
    <submittedName>
        <fullName evidence="3">Uncharacterized protein</fullName>
    </submittedName>
</protein>
<evidence type="ECO:0000256" key="2">
    <source>
        <dbReference type="SAM" id="Phobius"/>
    </source>
</evidence>
<keyword evidence="2" id="KW-0472">Membrane</keyword>
<name>A0A3G1B4R2_9ARCH</name>
<feature type="transmembrane region" description="Helical" evidence="2">
    <location>
        <begin position="236"/>
        <end position="260"/>
    </location>
</feature>
<dbReference type="InterPro" id="IPR049886">
    <property type="entry name" value="CFI_box_CTERM_dom"/>
</dbReference>
<accession>A0A3G1B4R2</accession>
<keyword evidence="2" id="KW-1133">Transmembrane helix</keyword>
<proteinExistence type="predicted"/>
<evidence type="ECO:0000256" key="1">
    <source>
        <dbReference type="SAM" id="Coils"/>
    </source>
</evidence>
<dbReference type="KEGG" id="tah:SU86_005800"/>
<evidence type="ECO:0000313" key="4">
    <source>
        <dbReference type="Proteomes" id="UP000266745"/>
    </source>
</evidence>
<dbReference type="STRING" id="1603555.SU86_005800"/>
<sequence>MKFAWGIQGSDKFDIIKTVTFTVTEKGTEIVEATQNPDEALMESYDKGEITEQEFDDSMRELGYDDDAIRKSKALLGKLPHQQGEFAPEQKEAILEGIEKAEEQAREERETAEEIPEDVVETDVDAPQEVQTAVSDTPEKPAEKSGCLIATVAFGTELAPQVQLLRETRDNVLFSTSSGTAFMAGFNEFYYTFSPAVADFERENAVFRELVRGTITPMLSTLSILNYVDINSESEMLGYGIGIILLNVGMYFVAPAIIIIQVRKYLKA</sequence>
<keyword evidence="2" id="KW-0812">Transmembrane</keyword>
<dbReference type="Proteomes" id="UP000266745">
    <property type="component" value="Chromosome"/>
</dbReference>
<dbReference type="EMBL" id="CP011097">
    <property type="protein sequence ID" value="AJZ76676.1"/>
    <property type="molecule type" value="Genomic_DNA"/>
</dbReference>